<accession>A0A4U5MD92</accession>
<gene>
    <name evidence="1" type="ORF">L596_023288</name>
</gene>
<evidence type="ECO:0000313" key="2">
    <source>
        <dbReference type="Proteomes" id="UP000298663"/>
    </source>
</evidence>
<comment type="caution">
    <text evidence="1">The sequence shown here is derived from an EMBL/GenBank/DDBJ whole genome shotgun (WGS) entry which is preliminary data.</text>
</comment>
<dbReference type="AlphaFoldDB" id="A0A4U5MD92"/>
<evidence type="ECO:0000313" key="1">
    <source>
        <dbReference type="EMBL" id="TKR67084.1"/>
    </source>
</evidence>
<sequence>MSCNCVVEGDTHSAEQPQISIMSWFDDEWEVEVGQNYRGYRKASLYRDYKYYEAKFNYDDFRRARLRYLKRANAVSPKMYAPFPRKEVDDGPRGFNFDAFDSDAKLLKFILLRSTPTKDGKFIIDVDLSELKKKYGCD</sequence>
<dbReference type="Proteomes" id="UP000298663">
    <property type="component" value="Unassembled WGS sequence"/>
</dbReference>
<dbReference type="EMBL" id="AZBU02000008">
    <property type="protein sequence ID" value="TKR67084.1"/>
    <property type="molecule type" value="Genomic_DNA"/>
</dbReference>
<keyword evidence="2" id="KW-1185">Reference proteome</keyword>
<proteinExistence type="predicted"/>
<reference evidence="1 2" key="2">
    <citation type="journal article" date="2019" name="G3 (Bethesda)">
        <title>Hybrid Assembly of the Genome of the Entomopathogenic Nematode Steinernema carpocapsae Identifies the X-Chromosome.</title>
        <authorList>
            <person name="Serra L."/>
            <person name="Macchietto M."/>
            <person name="Macias-Munoz A."/>
            <person name="McGill C.J."/>
            <person name="Rodriguez I.M."/>
            <person name="Rodriguez B."/>
            <person name="Murad R."/>
            <person name="Mortazavi A."/>
        </authorList>
    </citation>
    <scope>NUCLEOTIDE SEQUENCE [LARGE SCALE GENOMIC DNA]</scope>
    <source>
        <strain evidence="1 2">ALL</strain>
    </source>
</reference>
<name>A0A4U5MD92_STECR</name>
<protein>
    <submittedName>
        <fullName evidence="1">Uncharacterized protein</fullName>
    </submittedName>
</protein>
<reference evidence="1 2" key="1">
    <citation type="journal article" date="2015" name="Genome Biol.">
        <title>Comparative genomics of Steinernema reveals deeply conserved gene regulatory networks.</title>
        <authorList>
            <person name="Dillman A.R."/>
            <person name="Macchietto M."/>
            <person name="Porter C.F."/>
            <person name="Rogers A."/>
            <person name="Williams B."/>
            <person name="Antoshechkin I."/>
            <person name="Lee M.M."/>
            <person name="Goodwin Z."/>
            <person name="Lu X."/>
            <person name="Lewis E.E."/>
            <person name="Goodrich-Blair H."/>
            <person name="Stock S.P."/>
            <person name="Adams B.J."/>
            <person name="Sternberg P.W."/>
            <person name="Mortazavi A."/>
        </authorList>
    </citation>
    <scope>NUCLEOTIDE SEQUENCE [LARGE SCALE GENOMIC DNA]</scope>
    <source>
        <strain evidence="1 2">ALL</strain>
    </source>
</reference>
<organism evidence="1 2">
    <name type="scientific">Steinernema carpocapsae</name>
    <name type="common">Entomopathogenic nematode</name>
    <dbReference type="NCBI Taxonomy" id="34508"/>
    <lineage>
        <taxon>Eukaryota</taxon>
        <taxon>Metazoa</taxon>
        <taxon>Ecdysozoa</taxon>
        <taxon>Nematoda</taxon>
        <taxon>Chromadorea</taxon>
        <taxon>Rhabditida</taxon>
        <taxon>Tylenchina</taxon>
        <taxon>Panagrolaimomorpha</taxon>
        <taxon>Strongyloidoidea</taxon>
        <taxon>Steinernematidae</taxon>
        <taxon>Steinernema</taxon>
    </lineage>
</organism>